<dbReference type="AlphaFoldDB" id="A0AAU7NT05"/>
<dbReference type="RefSeq" id="WP_305907140.1">
    <property type="nucleotide sequence ID" value="NZ_CP157743.1"/>
</dbReference>
<evidence type="ECO:0000259" key="1">
    <source>
        <dbReference type="SMART" id="SM00858"/>
    </source>
</evidence>
<dbReference type="InterPro" id="IPR017592">
    <property type="entry name" value="Pilus_assmbl_Flp-typ_CpaB"/>
</dbReference>
<feature type="domain" description="SAF" evidence="1">
    <location>
        <begin position="42"/>
        <end position="104"/>
    </location>
</feature>
<name>A0AAU7NT05_9GAMM</name>
<proteinExistence type="predicted"/>
<dbReference type="Pfam" id="PF16976">
    <property type="entry name" value="RcpC"/>
    <property type="match status" value="1"/>
</dbReference>
<dbReference type="CDD" id="cd11614">
    <property type="entry name" value="SAF_CpaB_FlgA_like"/>
    <property type="match status" value="1"/>
</dbReference>
<reference evidence="2 3" key="1">
    <citation type="journal article" date="2024" name="Microbiology">
        <title>Methylomarinum rosea sp. nov., a novel halophilic methanotrophic bacterium from the hypersaline Lake Elton.</title>
        <authorList>
            <person name="Suleimanov R.Z."/>
            <person name="Oshkin I.Y."/>
            <person name="Danilova O.V."/>
            <person name="Suzina N.E."/>
            <person name="Dedysh S.N."/>
        </authorList>
    </citation>
    <scope>NUCLEOTIDE SEQUENCE [LARGE SCALE GENOMIC DNA]</scope>
    <source>
        <strain evidence="2 3">Ch1-1</strain>
    </source>
</reference>
<dbReference type="KEGG" id="mech:Q9L42_017525"/>
<gene>
    <name evidence="2" type="primary">cpaB</name>
    <name evidence="2" type="ORF">Q9L42_017525</name>
</gene>
<organism evidence="2 3">
    <name type="scientific">Methylomarinum roseum</name>
    <dbReference type="NCBI Taxonomy" id="3067653"/>
    <lineage>
        <taxon>Bacteria</taxon>
        <taxon>Pseudomonadati</taxon>
        <taxon>Pseudomonadota</taxon>
        <taxon>Gammaproteobacteria</taxon>
        <taxon>Methylococcales</taxon>
        <taxon>Methylococcaceae</taxon>
        <taxon>Methylomarinum</taxon>
    </lineage>
</organism>
<keyword evidence="3" id="KW-1185">Reference proteome</keyword>
<dbReference type="NCBIfam" id="TIGR03177">
    <property type="entry name" value="pilus_cpaB"/>
    <property type="match status" value="1"/>
</dbReference>
<dbReference type="SMART" id="SM00858">
    <property type="entry name" value="SAF"/>
    <property type="match status" value="1"/>
</dbReference>
<dbReference type="Gene3D" id="3.90.1210.10">
    <property type="entry name" value="Antifreeze-like/N-acetylneuraminic acid synthase C-terminal domain"/>
    <property type="match status" value="1"/>
</dbReference>
<accession>A0AAU7NT05</accession>
<evidence type="ECO:0000313" key="3">
    <source>
        <dbReference type="Proteomes" id="UP001225378"/>
    </source>
</evidence>
<protein>
    <submittedName>
        <fullName evidence="2">Flp pilus assembly protein CpaB</fullName>
    </submittedName>
</protein>
<sequence>MNSRFAVMLIIAVVMAGGAAWLAKRWVDSQTGNVEVAQPDTTSVVVAAARIPFATRIEATHIKLTEWPKDNVPEGVFTELEPVIGKVTQRDFYANELLLQPQVTDHVGGSTLSAIIEQGKRAMSVRVNDVVGVAGFILPGNRADIIATRRGGSTYTLLRNIKVLAIDQTASRDQDKPAVVRALTLEVTPQQAETLVQAMKTGTLQFTLRNPMDDTEVNLAIKEDTPAPAVKRKVVRYSAPAKFKVIRWP</sequence>
<dbReference type="EMBL" id="CP157743">
    <property type="protein sequence ID" value="XBS20134.1"/>
    <property type="molecule type" value="Genomic_DNA"/>
</dbReference>
<dbReference type="InterPro" id="IPR031571">
    <property type="entry name" value="RcpC_dom"/>
</dbReference>
<dbReference type="Proteomes" id="UP001225378">
    <property type="component" value="Chromosome"/>
</dbReference>
<dbReference type="InterPro" id="IPR013974">
    <property type="entry name" value="SAF"/>
</dbReference>
<evidence type="ECO:0000313" key="2">
    <source>
        <dbReference type="EMBL" id="XBS20134.1"/>
    </source>
</evidence>
<dbReference type="Pfam" id="PF08666">
    <property type="entry name" value="SAF"/>
    <property type="match status" value="1"/>
</dbReference>